<keyword evidence="2" id="KW-1185">Reference proteome</keyword>
<evidence type="ECO:0000313" key="3">
    <source>
        <dbReference type="WBParaSite" id="ECPE_0000239701-mRNA-1"/>
    </source>
</evidence>
<dbReference type="EMBL" id="UZAN01039587">
    <property type="protein sequence ID" value="VDP66355.1"/>
    <property type="molecule type" value="Genomic_DNA"/>
</dbReference>
<dbReference type="WBParaSite" id="ECPE_0000239701-mRNA-1">
    <property type="protein sequence ID" value="ECPE_0000239701-mRNA-1"/>
    <property type="gene ID" value="ECPE_0000239701"/>
</dbReference>
<dbReference type="Proteomes" id="UP000272942">
    <property type="component" value="Unassembled WGS sequence"/>
</dbReference>
<sequence length="69" mass="7539">MMSSAGIYCLVDSHQAMLDAARRGPEKMEWAAAKDALVTGFDIPATTSSYCVASGRRSSELTWIFYSMP</sequence>
<evidence type="ECO:0000313" key="2">
    <source>
        <dbReference type="Proteomes" id="UP000272942"/>
    </source>
</evidence>
<protein>
    <submittedName>
        <fullName evidence="3">Nitrate reductase</fullName>
    </submittedName>
</protein>
<accession>A0A183A612</accession>
<organism evidence="3">
    <name type="scientific">Echinostoma caproni</name>
    <dbReference type="NCBI Taxonomy" id="27848"/>
    <lineage>
        <taxon>Eukaryota</taxon>
        <taxon>Metazoa</taxon>
        <taxon>Spiralia</taxon>
        <taxon>Lophotrochozoa</taxon>
        <taxon>Platyhelminthes</taxon>
        <taxon>Trematoda</taxon>
        <taxon>Digenea</taxon>
        <taxon>Plagiorchiida</taxon>
        <taxon>Echinostomata</taxon>
        <taxon>Echinostomatoidea</taxon>
        <taxon>Echinostomatidae</taxon>
        <taxon>Echinostoma</taxon>
    </lineage>
</organism>
<dbReference type="AlphaFoldDB" id="A0A183A612"/>
<name>A0A183A612_9TREM</name>
<gene>
    <name evidence="1" type="ORF">ECPE_LOCUS2397</name>
</gene>
<reference evidence="1 2" key="2">
    <citation type="submission" date="2018-11" db="EMBL/GenBank/DDBJ databases">
        <authorList>
            <consortium name="Pathogen Informatics"/>
        </authorList>
    </citation>
    <scope>NUCLEOTIDE SEQUENCE [LARGE SCALE GENOMIC DNA]</scope>
    <source>
        <strain evidence="1 2">Egypt</strain>
    </source>
</reference>
<proteinExistence type="predicted"/>
<reference evidence="3" key="1">
    <citation type="submission" date="2016-06" db="UniProtKB">
        <authorList>
            <consortium name="WormBaseParasite"/>
        </authorList>
    </citation>
    <scope>IDENTIFICATION</scope>
</reference>
<evidence type="ECO:0000313" key="1">
    <source>
        <dbReference type="EMBL" id="VDP66355.1"/>
    </source>
</evidence>